<dbReference type="AlphaFoldDB" id="A0AAD2E605"/>
<gene>
    <name evidence="1" type="ORF">FPE_LOCUS23525</name>
</gene>
<sequence length="122" mass="13660">MSNIYDNWERLVEVVLRREQLRQLAYISSREPSSCSESPSLSGWSTLIDDDQNIQLGSSSSSAVDEPDWEGLLPHDYKGIISRSVNPVAYATKEELYTSLCSSPILLDGGKMVCLSLIIMFR</sequence>
<dbReference type="Proteomes" id="UP000834106">
    <property type="component" value="Chromosome 14"/>
</dbReference>
<organism evidence="1 2">
    <name type="scientific">Fraxinus pennsylvanica</name>
    <dbReference type="NCBI Taxonomy" id="56036"/>
    <lineage>
        <taxon>Eukaryota</taxon>
        <taxon>Viridiplantae</taxon>
        <taxon>Streptophyta</taxon>
        <taxon>Embryophyta</taxon>
        <taxon>Tracheophyta</taxon>
        <taxon>Spermatophyta</taxon>
        <taxon>Magnoliopsida</taxon>
        <taxon>eudicotyledons</taxon>
        <taxon>Gunneridae</taxon>
        <taxon>Pentapetalae</taxon>
        <taxon>asterids</taxon>
        <taxon>lamiids</taxon>
        <taxon>Lamiales</taxon>
        <taxon>Oleaceae</taxon>
        <taxon>Oleeae</taxon>
        <taxon>Fraxinus</taxon>
    </lineage>
</organism>
<keyword evidence="2" id="KW-1185">Reference proteome</keyword>
<proteinExistence type="predicted"/>
<accession>A0AAD2E605</accession>
<reference evidence="1" key="1">
    <citation type="submission" date="2023-05" db="EMBL/GenBank/DDBJ databases">
        <authorList>
            <person name="Huff M."/>
        </authorList>
    </citation>
    <scope>NUCLEOTIDE SEQUENCE</scope>
</reference>
<evidence type="ECO:0000313" key="2">
    <source>
        <dbReference type="Proteomes" id="UP000834106"/>
    </source>
</evidence>
<protein>
    <submittedName>
        <fullName evidence="1">Uncharacterized protein</fullName>
    </submittedName>
</protein>
<dbReference type="EMBL" id="OU503049">
    <property type="protein sequence ID" value="CAI9776095.1"/>
    <property type="molecule type" value="Genomic_DNA"/>
</dbReference>
<name>A0AAD2E605_9LAMI</name>
<evidence type="ECO:0000313" key="1">
    <source>
        <dbReference type="EMBL" id="CAI9776095.1"/>
    </source>
</evidence>